<dbReference type="AlphaFoldDB" id="A0A0P5CC83"/>
<evidence type="ECO:0000313" key="2">
    <source>
        <dbReference type="Proteomes" id="UP000076858"/>
    </source>
</evidence>
<dbReference type="Proteomes" id="UP000076858">
    <property type="component" value="Unassembled WGS sequence"/>
</dbReference>
<proteinExistence type="predicted"/>
<dbReference type="EMBL" id="LRGB01000704">
    <property type="protein sequence ID" value="KZS16528.1"/>
    <property type="molecule type" value="Genomic_DNA"/>
</dbReference>
<keyword evidence="2" id="KW-1185">Reference proteome</keyword>
<protein>
    <submittedName>
        <fullName evidence="1">Uncharacterized protein</fullName>
    </submittedName>
</protein>
<name>A0A0P5CC83_9CRUS</name>
<organism evidence="1 2">
    <name type="scientific">Daphnia magna</name>
    <dbReference type="NCBI Taxonomy" id="35525"/>
    <lineage>
        <taxon>Eukaryota</taxon>
        <taxon>Metazoa</taxon>
        <taxon>Ecdysozoa</taxon>
        <taxon>Arthropoda</taxon>
        <taxon>Crustacea</taxon>
        <taxon>Branchiopoda</taxon>
        <taxon>Diplostraca</taxon>
        <taxon>Cladocera</taxon>
        <taxon>Anomopoda</taxon>
        <taxon>Daphniidae</taxon>
        <taxon>Daphnia</taxon>
    </lineage>
</organism>
<evidence type="ECO:0000313" key="1">
    <source>
        <dbReference type="EMBL" id="KZS16528.1"/>
    </source>
</evidence>
<gene>
    <name evidence="1" type="ORF">APZ42_017750</name>
</gene>
<reference evidence="1 2" key="1">
    <citation type="submission" date="2016-03" db="EMBL/GenBank/DDBJ databases">
        <title>EvidentialGene: Evidence-directed Construction of Genes on Genomes.</title>
        <authorList>
            <person name="Gilbert D.G."/>
            <person name="Choi J.-H."/>
            <person name="Mockaitis K."/>
            <person name="Colbourne J."/>
            <person name="Pfrender M."/>
        </authorList>
    </citation>
    <scope>NUCLEOTIDE SEQUENCE [LARGE SCALE GENOMIC DNA]</scope>
    <source>
        <strain evidence="1 2">Xinb3</strain>
        <tissue evidence="1">Complete organism</tissue>
    </source>
</reference>
<comment type="caution">
    <text evidence="1">The sequence shown here is derived from an EMBL/GenBank/DDBJ whole genome shotgun (WGS) entry which is preliminary data.</text>
</comment>
<accession>A0A0P5CC83</accession>
<sequence length="89" mass="10025">MFSSTMFCCPSTNIIPFSQYSRLVNLANNQPSVLNASTPNTFTTQTTSVDFNIQSRSFLNFVIRSHFDQCSLRHRNRATCIDLNAIASL</sequence>